<sequence>MLFLIATITFATIFMLTYLLVSAYAPLWGGQVTLRLRALDSMAEADVPDEEMTKPFSQRVLAPVTGSFAGFFLRFTPQSTKRMTEERLAAAGGFGGLSAGQFLVLTGFTAVGLAIISAVVADSAHLPANKTAGYAIFALAVGLVWPFYVLNRRAAARKASMQRDLPDVLDILTVSVEAGLGFDGALAKLAEKMHGALVDEFTRVLQEIRVGVPRRAALHALALRCDVPDVSLFVTALIQADQLGVSVGNVLRVQSAAVREKRRQRAQEKAMKAPIKMLIPLVLFIFPAIFIVLLGPAMIQIFTTFIQR</sequence>
<comment type="subcellular location">
    <subcellularLocation>
        <location evidence="1">Cell membrane</location>
        <topology evidence="1">Multi-pass membrane protein</topology>
    </subcellularLocation>
</comment>
<evidence type="ECO:0000256" key="2">
    <source>
        <dbReference type="ARBA" id="ARBA00022475"/>
    </source>
</evidence>
<evidence type="ECO:0000256" key="6">
    <source>
        <dbReference type="SAM" id="Phobius"/>
    </source>
</evidence>
<keyword evidence="5 6" id="KW-0472">Membrane</keyword>
<evidence type="ECO:0000256" key="1">
    <source>
        <dbReference type="ARBA" id="ARBA00004651"/>
    </source>
</evidence>
<evidence type="ECO:0000256" key="4">
    <source>
        <dbReference type="ARBA" id="ARBA00022989"/>
    </source>
</evidence>
<proteinExistence type="predicted"/>
<evidence type="ECO:0000259" key="7">
    <source>
        <dbReference type="Pfam" id="PF00482"/>
    </source>
</evidence>
<protein>
    <submittedName>
        <fullName evidence="8">Type II secretion system F family protein</fullName>
    </submittedName>
</protein>
<gene>
    <name evidence="8" type="ORF">Q4T40_20805</name>
</gene>
<dbReference type="PANTHER" id="PTHR35007:SF2">
    <property type="entry name" value="PILUS ASSEMBLE PROTEIN"/>
    <property type="match status" value="1"/>
</dbReference>
<evidence type="ECO:0000256" key="3">
    <source>
        <dbReference type="ARBA" id="ARBA00022692"/>
    </source>
</evidence>
<dbReference type="RefSeq" id="WP_413782124.1">
    <property type="nucleotide sequence ID" value="NZ_JAUOZS010000001.1"/>
</dbReference>
<feature type="transmembrane region" description="Helical" evidence="6">
    <location>
        <begin position="88"/>
        <end position="120"/>
    </location>
</feature>
<keyword evidence="3 6" id="KW-0812">Transmembrane</keyword>
<organism evidence="8 9">
    <name type="scientific">Anaeroselena agilis</name>
    <dbReference type="NCBI Taxonomy" id="3063788"/>
    <lineage>
        <taxon>Bacteria</taxon>
        <taxon>Bacillati</taxon>
        <taxon>Bacillota</taxon>
        <taxon>Negativicutes</taxon>
        <taxon>Acetonemataceae</taxon>
        <taxon>Anaeroselena</taxon>
    </lineage>
</organism>
<evidence type="ECO:0000313" key="8">
    <source>
        <dbReference type="EMBL" id="MDT8903675.1"/>
    </source>
</evidence>
<accession>A0ABU3P3S5</accession>
<evidence type="ECO:0000313" key="9">
    <source>
        <dbReference type="Proteomes" id="UP001254848"/>
    </source>
</evidence>
<dbReference type="InterPro" id="IPR018076">
    <property type="entry name" value="T2SS_GspF_dom"/>
</dbReference>
<feature type="domain" description="Type II secretion system protein GspF" evidence="7">
    <location>
        <begin position="169"/>
        <end position="294"/>
    </location>
</feature>
<keyword evidence="2" id="KW-1003">Cell membrane</keyword>
<reference evidence="8 9" key="1">
    <citation type="submission" date="2023-07" db="EMBL/GenBank/DDBJ databases">
        <title>The novel representative of Negativicutes class, Anaeroselena agilis gen. nov. sp. nov.</title>
        <authorList>
            <person name="Prokofeva M.I."/>
            <person name="Elcheninov A.G."/>
            <person name="Klyukina A."/>
            <person name="Kublanov I.V."/>
            <person name="Frolov E.N."/>
            <person name="Podosokorskaya O.A."/>
        </authorList>
    </citation>
    <scope>NUCLEOTIDE SEQUENCE [LARGE SCALE GENOMIC DNA]</scope>
    <source>
        <strain evidence="8 9">4137-cl</strain>
    </source>
</reference>
<keyword evidence="9" id="KW-1185">Reference proteome</keyword>
<keyword evidence="4 6" id="KW-1133">Transmembrane helix</keyword>
<name>A0ABU3P3S5_9FIRM</name>
<feature type="transmembrane region" description="Helical" evidence="6">
    <location>
        <begin position="56"/>
        <end position="76"/>
    </location>
</feature>
<feature type="transmembrane region" description="Helical" evidence="6">
    <location>
        <begin position="132"/>
        <end position="151"/>
    </location>
</feature>
<evidence type="ECO:0000256" key="5">
    <source>
        <dbReference type="ARBA" id="ARBA00023136"/>
    </source>
</evidence>
<dbReference type="EMBL" id="JAUOZS010000001">
    <property type="protein sequence ID" value="MDT8903675.1"/>
    <property type="molecule type" value="Genomic_DNA"/>
</dbReference>
<comment type="caution">
    <text evidence="8">The sequence shown here is derived from an EMBL/GenBank/DDBJ whole genome shotgun (WGS) entry which is preliminary data.</text>
</comment>
<feature type="transmembrane region" description="Helical" evidence="6">
    <location>
        <begin position="278"/>
        <end position="302"/>
    </location>
</feature>
<dbReference type="PANTHER" id="PTHR35007">
    <property type="entry name" value="INTEGRAL MEMBRANE PROTEIN-RELATED"/>
    <property type="match status" value="1"/>
</dbReference>
<dbReference type="Proteomes" id="UP001254848">
    <property type="component" value="Unassembled WGS sequence"/>
</dbReference>
<dbReference type="Pfam" id="PF00482">
    <property type="entry name" value="T2SSF"/>
    <property type="match status" value="1"/>
</dbReference>